<dbReference type="Proteomes" id="UP000235162">
    <property type="component" value="Unassembled WGS sequence"/>
</dbReference>
<evidence type="ECO:0000256" key="2">
    <source>
        <dbReference type="ARBA" id="ARBA00022631"/>
    </source>
</evidence>
<organism evidence="5 6">
    <name type="scientific">Halioglobus japonicus</name>
    <dbReference type="NCBI Taxonomy" id="930805"/>
    <lineage>
        <taxon>Bacteria</taxon>
        <taxon>Pseudomonadati</taxon>
        <taxon>Pseudomonadota</taxon>
        <taxon>Gammaproteobacteria</taxon>
        <taxon>Cellvibrionales</taxon>
        <taxon>Halieaceae</taxon>
        <taxon>Halioglobus</taxon>
    </lineage>
</organism>
<evidence type="ECO:0000313" key="5">
    <source>
        <dbReference type="EMBL" id="PLW85664.1"/>
    </source>
</evidence>
<accession>A0AAP8SML7</accession>
<feature type="domain" description="Allantoicase" evidence="4">
    <location>
        <begin position="19"/>
        <end position="172"/>
    </location>
</feature>
<dbReference type="InterPro" id="IPR008979">
    <property type="entry name" value="Galactose-bd-like_sf"/>
</dbReference>
<protein>
    <recommendedName>
        <fullName evidence="3">Probable allantoicase</fullName>
        <ecNumber evidence="3">3.5.3.4</ecNumber>
    </recommendedName>
    <alternativeName>
        <fullName evidence="3">Allantoate amidinohydrolase</fullName>
    </alternativeName>
</protein>
<dbReference type="PANTHER" id="PTHR12045">
    <property type="entry name" value="ALLANTOICASE"/>
    <property type="match status" value="1"/>
</dbReference>
<dbReference type="KEGG" id="hja:BST95_05145"/>
<dbReference type="InterPro" id="IPR005164">
    <property type="entry name" value="Allantoicase"/>
</dbReference>
<keyword evidence="2 3" id="KW-0659">Purine metabolism</keyword>
<dbReference type="EMBL" id="PKUR01000003">
    <property type="protein sequence ID" value="PLW85664.1"/>
    <property type="molecule type" value="Genomic_DNA"/>
</dbReference>
<comment type="catalytic activity">
    <reaction evidence="3">
        <text>allantoate + H2O = (S)-ureidoglycolate + urea</text>
        <dbReference type="Rhea" id="RHEA:11016"/>
        <dbReference type="ChEBI" id="CHEBI:15377"/>
        <dbReference type="ChEBI" id="CHEBI:16199"/>
        <dbReference type="ChEBI" id="CHEBI:17536"/>
        <dbReference type="ChEBI" id="CHEBI:57296"/>
        <dbReference type="EC" id="3.5.3.4"/>
    </reaction>
</comment>
<comment type="similarity">
    <text evidence="1 3">Belongs to the allantoicase family.</text>
</comment>
<dbReference type="NCBIfam" id="TIGR02961">
    <property type="entry name" value="allantoicase"/>
    <property type="match status" value="1"/>
</dbReference>
<reference evidence="5 6" key="1">
    <citation type="submission" date="2018-01" db="EMBL/GenBank/DDBJ databases">
        <title>The draft genome sequence of Halioglobus japonicus S1-36.</title>
        <authorList>
            <person name="Du Z.-J."/>
            <person name="Shi M.-J."/>
        </authorList>
    </citation>
    <scope>NUCLEOTIDE SEQUENCE [LARGE SCALE GENOMIC DNA]</scope>
    <source>
        <strain evidence="5 6">S1-36</strain>
    </source>
</reference>
<dbReference type="InterPro" id="IPR015908">
    <property type="entry name" value="Allantoicase_dom"/>
</dbReference>
<proteinExistence type="inferred from homology"/>
<keyword evidence="6" id="KW-1185">Reference proteome</keyword>
<dbReference type="GO" id="GO:0004037">
    <property type="term" value="F:allantoicase activity"/>
    <property type="evidence" value="ECO:0007669"/>
    <property type="project" value="UniProtKB-UniRule"/>
</dbReference>
<sequence length="339" mass="38599">MRPEDFQRDFTDLVSERVGGKALACSDQWFAECTNLVKHEEPIFKKGHFIATGQWMDGWESRRSFGRRARAKSDLDHDWCVLRLGIAGELHGIDIETTHFTGNAPLFAAVEGAWAIGALDEDAEWFELLPKSPTEADSHNVFAIHEQRPCTHIRLKIYPDGGVARLRTWGRPLPRREHYVPGEILDLASVVLGGHVQQCSDMFYSSPNNLLMPYVGTNMGDGWETKRRRDEDNDWCIVQLGLKGTIRKVLIDTAHYLGNYPDHFSLEAASINEHYTDSNTEWVKVIDKTPLQADLIHLFIDEILVRPQQQFTHVRLNIFPDGGISRLRIIGEPDWTDAS</sequence>
<dbReference type="GO" id="GO:0006144">
    <property type="term" value="P:purine nucleobase metabolic process"/>
    <property type="evidence" value="ECO:0007669"/>
    <property type="project" value="UniProtKB-KW"/>
</dbReference>
<dbReference type="AlphaFoldDB" id="A0AAP8SML7"/>
<comment type="caution">
    <text evidence="5">The sequence shown here is derived from an EMBL/GenBank/DDBJ whole genome shotgun (WGS) entry which is preliminary data.</text>
</comment>
<evidence type="ECO:0000256" key="3">
    <source>
        <dbReference type="HAMAP-Rule" id="MF_00813"/>
    </source>
</evidence>
<dbReference type="EC" id="3.5.3.4" evidence="3"/>
<dbReference type="GO" id="GO:0000256">
    <property type="term" value="P:allantoin catabolic process"/>
    <property type="evidence" value="ECO:0007669"/>
    <property type="project" value="UniProtKB-UniRule"/>
</dbReference>
<dbReference type="PIRSF" id="PIRSF016516">
    <property type="entry name" value="Allantoicase"/>
    <property type="match status" value="1"/>
</dbReference>
<evidence type="ECO:0000313" key="6">
    <source>
        <dbReference type="Proteomes" id="UP000235162"/>
    </source>
</evidence>
<comment type="pathway">
    <text evidence="3">Nitrogen metabolism; (S)-allantoin degradation; (S)-ureidoglycolate from allantoate (aminidohydrolase route): step 1/1.</text>
</comment>
<dbReference type="RefSeq" id="WP_084198421.1">
    <property type="nucleotide sequence ID" value="NZ_BMYL01000003.1"/>
</dbReference>
<dbReference type="Pfam" id="PF03561">
    <property type="entry name" value="Allantoicase"/>
    <property type="match status" value="2"/>
</dbReference>
<dbReference type="HAMAP" id="MF_00813">
    <property type="entry name" value="Allantoicase"/>
    <property type="match status" value="1"/>
</dbReference>
<evidence type="ECO:0000256" key="1">
    <source>
        <dbReference type="ARBA" id="ARBA00009242"/>
    </source>
</evidence>
<dbReference type="SUPFAM" id="SSF49785">
    <property type="entry name" value="Galactose-binding domain-like"/>
    <property type="match status" value="2"/>
</dbReference>
<keyword evidence="3" id="KW-0378">Hydrolase</keyword>
<gene>
    <name evidence="3 5" type="primary">alc</name>
    <name evidence="5" type="ORF">C0029_13710</name>
</gene>
<name>A0AAP8SML7_9GAMM</name>
<feature type="domain" description="Allantoicase" evidence="4">
    <location>
        <begin position="193"/>
        <end position="333"/>
    </location>
</feature>
<evidence type="ECO:0000259" key="4">
    <source>
        <dbReference type="Pfam" id="PF03561"/>
    </source>
</evidence>
<dbReference type="Gene3D" id="2.60.120.260">
    <property type="entry name" value="Galactose-binding domain-like"/>
    <property type="match status" value="2"/>
</dbReference>
<dbReference type="PANTHER" id="PTHR12045:SF3">
    <property type="entry name" value="INACTIVE ALLANTOICASE-RELATED"/>
    <property type="match status" value="1"/>
</dbReference>